<evidence type="ECO:0000313" key="3">
    <source>
        <dbReference type="Proteomes" id="UP000829647"/>
    </source>
</evidence>
<dbReference type="Proteomes" id="UP000829647">
    <property type="component" value="Chromosome"/>
</dbReference>
<feature type="transmembrane region" description="Helical" evidence="1">
    <location>
        <begin position="242"/>
        <end position="262"/>
    </location>
</feature>
<evidence type="ECO:0000256" key="1">
    <source>
        <dbReference type="SAM" id="Phobius"/>
    </source>
</evidence>
<evidence type="ECO:0008006" key="4">
    <source>
        <dbReference type="Google" id="ProtNLM"/>
    </source>
</evidence>
<dbReference type="EMBL" id="CP095848">
    <property type="protein sequence ID" value="UPL50084.1"/>
    <property type="molecule type" value="Genomic_DNA"/>
</dbReference>
<gene>
    <name evidence="2" type="ORF">MWH26_04020</name>
</gene>
<keyword evidence="1" id="KW-1133">Transmembrane helix</keyword>
<feature type="transmembrane region" description="Helical" evidence="1">
    <location>
        <begin position="20"/>
        <end position="41"/>
    </location>
</feature>
<organism evidence="2 3">
    <name type="scientific">Hymenobacter sublimis</name>
    <dbReference type="NCBI Taxonomy" id="2933777"/>
    <lineage>
        <taxon>Bacteria</taxon>
        <taxon>Pseudomonadati</taxon>
        <taxon>Bacteroidota</taxon>
        <taxon>Cytophagia</taxon>
        <taxon>Cytophagales</taxon>
        <taxon>Hymenobacteraceae</taxon>
        <taxon>Hymenobacter</taxon>
    </lineage>
</organism>
<feature type="transmembrane region" description="Helical" evidence="1">
    <location>
        <begin position="53"/>
        <end position="73"/>
    </location>
</feature>
<keyword evidence="1" id="KW-0812">Transmembrane</keyword>
<evidence type="ECO:0000313" key="2">
    <source>
        <dbReference type="EMBL" id="UPL50084.1"/>
    </source>
</evidence>
<feature type="transmembrane region" description="Helical" evidence="1">
    <location>
        <begin position="216"/>
        <end position="236"/>
    </location>
</feature>
<sequence>MPAIQPVPRTGSSQSWIRSAGFDGLWIIGPPFLALLVAAALPAPYRNSAQMPVWAWLVLVVLIDVAHVYSTLFRTYLDPVRRRRFRTLLWAVPLGCYSAGVTLHYVSGLWFWRVLAYAAVFHFVRQQYGFLRLYGRQEAAIPRHRALDQAVIYAATLYPLLWWHLSSPRNFNWFVEGDFVQHDFPVGRALLTVLYVALLGLYVGKEARQYQQNGCLNLPRNLLILGTATSWYAGIVLLNGDLAFTLLNVVAHGIPYLALVWVSSQPTPHASSTTPHRLTPTWWQGRFGVVLFLGLLFGLAYLEEGIWDGLLWREHGLVFSWFQHLPAVTNPLVLCLLTPLLALPQATHYVLDGFIWRRNS</sequence>
<accession>A0ABY4JFF0</accession>
<keyword evidence="3" id="KW-1185">Reference proteome</keyword>
<proteinExistence type="predicted"/>
<feature type="transmembrane region" description="Helical" evidence="1">
    <location>
        <begin position="331"/>
        <end position="351"/>
    </location>
</feature>
<dbReference type="RefSeq" id="WP_247976148.1">
    <property type="nucleotide sequence ID" value="NZ_CP095848.1"/>
</dbReference>
<feature type="transmembrane region" description="Helical" evidence="1">
    <location>
        <begin position="283"/>
        <end position="302"/>
    </location>
</feature>
<feature type="transmembrane region" description="Helical" evidence="1">
    <location>
        <begin position="185"/>
        <end position="204"/>
    </location>
</feature>
<feature type="transmembrane region" description="Helical" evidence="1">
    <location>
        <begin position="85"/>
        <end position="103"/>
    </location>
</feature>
<name>A0ABY4JFF0_9BACT</name>
<protein>
    <recommendedName>
        <fullName evidence="4">Beta-carotene 15,15'-monooxygenase</fullName>
    </recommendedName>
</protein>
<reference evidence="2 3" key="1">
    <citation type="submission" date="2022-04" db="EMBL/GenBank/DDBJ databases">
        <title>Hymenobacter sp. isolated from the air.</title>
        <authorList>
            <person name="Won M."/>
            <person name="Lee C.-M."/>
            <person name="Woen H.-Y."/>
            <person name="Kwon S.-W."/>
        </authorList>
    </citation>
    <scope>NUCLEOTIDE SEQUENCE [LARGE SCALE GENOMIC DNA]</scope>
    <source>
        <strain evidence="3">5516 S-25</strain>
    </source>
</reference>
<keyword evidence="1" id="KW-0472">Membrane</keyword>